<name>A0AAE4UE52_MYCIT</name>
<sequence>MTEPSYTAADAILHTAACVEQMRNEFQRVRDAAPDTATARDFADYVLAYVGRLFEGIQQHQVVHGAHGDHYSSGIPVSTIVDLAGGARWEKAWHPAPAHPLNQPRTLAERIPLGDGSTAAVIASAPGVLDVVRQPSPNVV</sequence>
<reference evidence="1" key="1">
    <citation type="submission" date="2023-10" db="EMBL/GenBank/DDBJ databases">
        <title>Characterization and genome sequence of Mycobacterium intracellulare ABSURDO, a novel pathogenic isolate with three colony morphotypes that vary in growth and acid-fastness.</title>
        <authorList>
            <person name="Jude B.A."/>
            <person name="Robinson R.T."/>
        </authorList>
    </citation>
    <scope>NUCLEOTIDE SEQUENCE</scope>
    <source>
        <strain evidence="1">ABSURDO Component B</strain>
    </source>
</reference>
<comment type="caution">
    <text evidence="1">The sequence shown here is derived from an EMBL/GenBank/DDBJ whole genome shotgun (WGS) entry which is preliminary data.</text>
</comment>
<accession>A0AAE4UE52</accession>
<organism evidence="1 2">
    <name type="scientific">Mycobacterium intracellulare</name>
    <dbReference type="NCBI Taxonomy" id="1767"/>
    <lineage>
        <taxon>Bacteria</taxon>
        <taxon>Bacillati</taxon>
        <taxon>Actinomycetota</taxon>
        <taxon>Actinomycetes</taxon>
        <taxon>Mycobacteriales</taxon>
        <taxon>Mycobacteriaceae</taxon>
        <taxon>Mycobacterium</taxon>
        <taxon>Mycobacterium avium complex (MAC)</taxon>
    </lineage>
</organism>
<evidence type="ECO:0000313" key="2">
    <source>
        <dbReference type="Proteomes" id="UP001187143"/>
    </source>
</evidence>
<dbReference type="AlphaFoldDB" id="A0AAE4UE52"/>
<protein>
    <submittedName>
        <fullName evidence="1">Uncharacterized protein</fullName>
    </submittedName>
</protein>
<evidence type="ECO:0000313" key="1">
    <source>
        <dbReference type="EMBL" id="MDV7013694.1"/>
    </source>
</evidence>
<dbReference type="Proteomes" id="UP001187143">
    <property type="component" value="Unassembled WGS sequence"/>
</dbReference>
<dbReference type="EMBL" id="JAWLLD010000016">
    <property type="protein sequence ID" value="MDV7013694.1"/>
    <property type="molecule type" value="Genomic_DNA"/>
</dbReference>
<gene>
    <name evidence="1" type="ORF">R4F53_15505</name>
</gene>
<proteinExistence type="predicted"/>
<dbReference type="RefSeq" id="WP_042911548.1">
    <property type="nucleotide sequence ID" value="NZ_JAEKMV010000020.1"/>
</dbReference>